<dbReference type="NCBIfam" id="NF005054">
    <property type="entry name" value="PRK06462.1-4"/>
    <property type="match status" value="1"/>
</dbReference>
<dbReference type="PROSITE" id="PS50862">
    <property type="entry name" value="AA_TRNA_LIGASE_II"/>
    <property type="match status" value="1"/>
</dbReference>
<proteinExistence type="predicted"/>
<dbReference type="GO" id="GO:0050560">
    <property type="term" value="F:aspartate-tRNA(Asn) ligase activity"/>
    <property type="evidence" value="ECO:0007669"/>
    <property type="project" value="UniProtKB-EC"/>
</dbReference>
<dbReference type="EC" id="6.1.1.23" evidence="7"/>
<organism evidence="7 8">
    <name type="scientific">Candidatus Lokiarchaeum ossiferum</name>
    <dbReference type="NCBI Taxonomy" id="2951803"/>
    <lineage>
        <taxon>Archaea</taxon>
        <taxon>Promethearchaeati</taxon>
        <taxon>Promethearchaeota</taxon>
        <taxon>Promethearchaeia</taxon>
        <taxon>Promethearchaeales</taxon>
        <taxon>Promethearchaeaceae</taxon>
        <taxon>Candidatus Lokiarchaeum</taxon>
    </lineage>
</organism>
<sequence>MLEIETTRSSFTYDDTRLMALLKIQTEMLKSIHDFLYEKKLVQLMPVILSPITDPLNHSVYDASITYGEQKFQLTKSMIFHKQLAIGATSGPGIYIMSPNVRLEKETMQQSGRHLFEFSQVDIELRGASTQDFMDFMEDLIIATLIHIKQKCSDEVAIFESRLKIPSKPFRVYNSFNLREQFGDDFEQIMSSTSTDFFWIMDYTREFYDKEDPERKGHYINYDLFYPYGFNEALSGGERDYEYKILLRKIKERNQDPQIFDFYLKAAKEGKLTSSAGGGLGLERFLRYILKKSNIGDICLFPKIPGQKVRI</sequence>
<evidence type="ECO:0000256" key="3">
    <source>
        <dbReference type="ARBA" id="ARBA00022840"/>
    </source>
</evidence>
<evidence type="ECO:0000256" key="2">
    <source>
        <dbReference type="ARBA" id="ARBA00022741"/>
    </source>
</evidence>
<keyword evidence="8" id="KW-1185">Reference proteome</keyword>
<feature type="domain" description="Aminoacyl-transfer RNA synthetases class-II family profile" evidence="6">
    <location>
        <begin position="94"/>
        <end position="302"/>
    </location>
</feature>
<dbReference type="PANTHER" id="PTHR22594">
    <property type="entry name" value="ASPARTYL/LYSYL-TRNA SYNTHETASE"/>
    <property type="match status" value="1"/>
</dbReference>
<keyword evidence="3" id="KW-0067">ATP-binding</keyword>
<gene>
    <name evidence="7" type="ORF">NEF87_001591</name>
</gene>
<dbReference type="Proteomes" id="UP001208689">
    <property type="component" value="Chromosome"/>
</dbReference>
<keyword evidence="4" id="KW-0648">Protein biosynthesis</keyword>
<dbReference type="PANTHER" id="PTHR22594:SF48">
    <property type="entry name" value="ASPARAGINYL-TRNA SYNTHETASE-RELATED PROTEIN (N-TRUNCATION)"/>
    <property type="match status" value="1"/>
</dbReference>
<accession>A0ABY6HPE7</accession>
<evidence type="ECO:0000256" key="4">
    <source>
        <dbReference type="ARBA" id="ARBA00022917"/>
    </source>
</evidence>
<evidence type="ECO:0000259" key="6">
    <source>
        <dbReference type="PROSITE" id="PS50862"/>
    </source>
</evidence>
<evidence type="ECO:0000313" key="8">
    <source>
        <dbReference type="Proteomes" id="UP001208689"/>
    </source>
</evidence>
<dbReference type="EMBL" id="CP104013">
    <property type="protein sequence ID" value="UYP45306.1"/>
    <property type="molecule type" value="Genomic_DNA"/>
</dbReference>
<evidence type="ECO:0000256" key="1">
    <source>
        <dbReference type="ARBA" id="ARBA00022598"/>
    </source>
</evidence>
<keyword evidence="1 7" id="KW-0436">Ligase</keyword>
<evidence type="ECO:0000313" key="7">
    <source>
        <dbReference type="EMBL" id="UYP45306.1"/>
    </source>
</evidence>
<dbReference type="SUPFAM" id="SSF55681">
    <property type="entry name" value="Class II aaRS and biotin synthetases"/>
    <property type="match status" value="1"/>
</dbReference>
<dbReference type="Pfam" id="PF00152">
    <property type="entry name" value="tRNA-synt_2"/>
    <property type="match status" value="1"/>
</dbReference>
<dbReference type="InterPro" id="IPR045864">
    <property type="entry name" value="aa-tRNA-synth_II/BPL/LPL"/>
</dbReference>
<dbReference type="InterPro" id="IPR006195">
    <property type="entry name" value="aa-tRNA-synth_II"/>
</dbReference>
<evidence type="ECO:0000256" key="5">
    <source>
        <dbReference type="ARBA" id="ARBA00023146"/>
    </source>
</evidence>
<dbReference type="InterPro" id="IPR004364">
    <property type="entry name" value="Aa-tRNA-synt_II"/>
</dbReference>
<reference evidence="7" key="1">
    <citation type="submission" date="2022-09" db="EMBL/GenBank/DDBJ databases">
        <title>Actin cytoskeleton and complex cell architecture in an #Asgard archaeon.</title>
        <authorList>
            <person name="Ponce Toledo R.I."/>
            <person name="Schleper C."/>
            <person name="Rodrigues Oliveira T."/>
            <person name="Wollweber F."/>
            <person name="Xu J."/>
            <person name="Rittmann S."/>
            <person name="Klingl A."/>
            <person name="Pilhofer M."/>
        </authorList>
    </citation>
    <scope>NUCLEOTIDE SEQUENCE</scope>
    <source>
        <strain evidence="7">B-35</strain>
    </source>
</reference>
<keyword evidence="5" id="KW-0030">Aminoacyl-tRNA synthetase</keyword>
<protein>
    <submittedName>
        <fullName evidence="7">Aspartate--tRNA(Asp/Asn) ligase</fullName>
        <ecNumber evidence="7">6.1.1.23</ecNumber>
    </submittedName>
</protein>
<keyword evidence="2" id="KW-0547">Nucleotide-binding</keyword>
<dbReference type="Gene3D" id="3.30.930.10">
    <property type="entry name" value="Bira Bifunctional Protein, Domain 2"/>
    <property type="match status" value="1"/>
</dbReference>
<name>A0ABY6HPE7_9ARCH</name>